<name>A0ABQ3P514_9ACTN</name>
<evidence type="ECO:0000313" key="2">
    <source>
        <dbReference type="EMBL" id="GHI20104.1"/>
    </source>
</evidence>
<evidence type="ECO:0008006" key="4">
    <source>
        <dbReference type="Google" id="ProtNLM"/>
    </source>
</evidence>
<dbReference type="EMBL" id="BNDW01000004">
    <property type="protein sequence ID" value="GHI20104.1"/>
    <property type="molecule type" value="Genomic_DNA"/>
</dbReference>
<reference evidence="2" key="1">
    <citation type="submission" date="2024-05" db="EMBL/GenBank/DDBJ databases">
        <title>Whole genome shotgun sequence of Streptomyces hydrogenans NBRC 13475.</title>
        <authorList>
            <person name="Komaki H."/>
            <person name="Tamura T."/>
        </authorList>
    </citation>
    <scope>NUCLEOTIDE SEQUENCE</scope>
    <source>
        <strain evidence="2">NBRC 13475</strain>
    </source>
</reference>
<accession>A0ABQ3P514</accession>
<organism evidence="2 3">
    <name type="scientific">Streptomyces hydrogenans</name>
    <dbReference type="NCBI Taxonomy" id="1873719"/>
    <lineage>
        <taxon>Bacteria</taxon>
        <taxon>Bacillati</taxon>
        <taxon>Actinomycetota</taxon>
        <taxon>Actinomycetes</taxon>
        <taxon>Kitasatosporales</taxon>
        <taxon>Streptomycetaceae</taxon>
        <taxon>Streptomyces</taxon>
    </lineage>
</organism>
<comment type="caution">
    <text evidence="2">The sequence shown here is derived from an EMBL/GenBank/DDBJ whole genome shotgun (WGS) entry which is preliminary data.</text>
</comment>
<proteinExistence type="predicted"/>
<feature type="region of interest" description="Disordered" evidence="1">
    <location>
        <begin position="107"/>
        <end position="127"/>
    </location>
</feature>
<keyword evidence="3" id="KW-1185">Reference proteome</keyword>
<evidence type="ECO:0000256" key="1">
    <source>
        <dbReference type="SAM" id="MobiDB-lite"/>
    </source>
</evidence>
<feature type="compositionally biased region" description="Low complexity" evidence="1">
    <location>
        <begin position="108"/>
        <end position="124"/>
    </location>
</feature>
<feature type="compositionally biased region" description="Gly residues" evidence="1">
    <location>
        <begin position="1"/>
        <end position="13"/>
    </location>
</feature>
<sequence length="179" mass="18163">MRGGVGEMPGGTGDDARGTGAGATALGRSFAAALTEGLSRSVASRAYALPGRPAAGAVLPDPYADAVLRRFAEALPGASAGEGRYGSGAREASVRRARELLRDVFGLAAPAGPDGPPSADGAPPARREEAAVVTLLLECAVRAVLEEGPFEASARRPPELVRALGRRLREVAPDPVRSG</sequence>
<gene>
    <name evidence="2" type="ORF">Shyd_14750</name>
</gene>
<feature type="region of interest" description="Disordered" evidence="1">
    <location>
        <begin position="1"/>
        <end position="22"/>
    </location>
</feature>
<evidence type="ECO:0000313" key="3">
    <source>
        <dbReference type="Proteomes" id="UP001052739"/>
    </source>
</evidence>
<dbReference type="Proteomes" id="UP001052739">
    <property type="component" value="Unassembled WGS sequence"/>
</dbReference>
<protein>
    <recommendedName>
        <fullName evidence="4">TetR family transcriptional regulator</fullName>
    </recommendedName>
</protein>